<proteinExistence type="predicted"/>
<reference evidence="2" key="2">
    <citation type="journal article" date="2013" name="Nat. Commun.">
        <title>Genome of the Chinese tree shrew.</title>
        <authorList>
            <person name="Fan Y."/>
            <person name="Huang Z.Y."/>
            <person name="Cao C.C."/>
            <person name="Chen C.S."/>
            <person name="Chen Y.X."/>
            <person name="Fan D.D."/>
            <person name="He J."/>
            <person name="Hou H.L."/>
            <person name="Hu L."/>
            <person name="Hu X.T."/>
            <person name="Jiang X.T."/>
            <person name="Lai R."/>
            <person name="Lang Y.S."/>
            <person name="Liang B."/>
            <person name="Liao S.G."/>
            <person name="Mu D."/>
            <person name="Ma Y.Y."/>
            <person name="Niu Y.Y."/>
            <person name="Sun X.Q."/>
            <person name="Xia J.Q."/>
            <person name="Xiao J."/>
            <person name="Xiong Z.Q."/>
            <person name="Xu L."/>
            <person name="Yang L."/>
            <person name="Zhang Y."/>
            <person name="Zhao W."/>
            <person name="Zhao X.D."/>
            <person name="Zheng Y.T."/>
            <person name="Zhou J.M."/>
            <person name="Zhu Y.B."/>
            <person name="Zhang G.J."/>
            <person name="Wang J."/>
            <person name="Yao Y.G."/>
        </authorList>
    </citation>
    <scope>NUCLEOTIDE SEQUENCE [LARGE SCALE GENOMIC DNA]</scope>
</reference>
<dbReference type="Proteomes" id="UP000011518">
    <property type="component" value="Unassembled WGS sequence"/>
</dbReference>
<dbReference type="AlphaFoldDB" id="L9KZC0"/>
<protein>
    <submittedName>
        <fullName evidence="1">Uncharacterized protein</fullName>
    </submittedName>
</protein>
<sequence>MTVLTFENRFNVTEIGLLRSPLPKATGDELKDKLPPPPSFSVAYHLPWSNMLLKDPYDDPLRLGSRREEEGPLAEAATCRSVEKLQLSLTQRGENGSFLQDSFWTPRQVRGVGTIQLLKAEFEEQAICRKEQKPKDVKQG</sequence>
<gene>
    <name evidence="1" type="ORF">TREES_T100005246</name>
</gene>
<evidence type="ECO:0000313" key="1">
    <source>
        <dbReference type="EMBL" id="ELW68028.1"/>
    </source>
</evidence>
<keyword evidence="2" id="KW-1185">Reference proteome</keyword>
<accession>L9KZC0</accession>
<reference evidence="2" key="1">
    <citation type="submission" date="2012-07" db="EMBL/GenBank/DDBJ databases">
        <title>Genome of the Chinese tree shrew, a rising model animal genetically related to primates.</title>
        <authorList>
            <person name="Zhang G."/>
            <person name="Fan Y."/>
            <person name="Yao Y."/>
            <person name="Huang Z."/>
        </authorList>
    </citation>
    <scope>NUCLEOTIDE SEQUENCE [LARGE SCALE GENOMIC DNA]</scope>
</reference>
<dbReference type="InParanoid" id="L9KZC0"/>
<evidence type="ECO:0000313" key="2">
    <source>
        <dbReference type="Proteomes" id="UP000011518"/>
    </source>
</evidence>
<dbReference type="EMBL" id="KB320585">
    <property type="protein sequence ID" value="ELW68028.1"/>
    <property type="molecule type" value="Genomic_DNA"/>
</dbReference>
<organism evidence="1 2">
    <name type="scientific">Tupaia chinensis</name>
    <name type="common">Chinese tree shrew</name>
    <name type="synonym">Tupaia belangeri chinensis</name>
    <dbReference type="NCBI Taxonomy" id="246437"/>
    <lineage>
        <taxon>Eukaryota</taxon>
        <taxon>Metazoa</taxon>
        <taxon>Chordata</taxon>
        <taxon>Craniata</taxon>
        <taxon>Vertebrata</taxon>
        <taxon>Euteleostomi</taxon>
        <taxon>Mammalia</taxon>
        <taxon>Eutheria</taxon>
        <taxon>Euarchontoglires</taxon>
        <taxon>Scandentia</taxon>
        <taxon>Tupaiidae</taxon>
        <taxon>Tupaia</taxon>
    </lineage>
</organism>
<name>L9KZC0_TUPCH</name>